<accession>A0A814H172</accession>
<evidence type="ECO:0000256" key="1">
    <source>
        <dbReference type="SAM" id="SignalP"/>
    </source>
</evidence>
<feature type="domain" description="Apple" evidence="3">
    <location>
        <begin position="26"/>
        <end position="99"/>
    </location>
</feature>
<dbReference type="Gene3D" id="3.50.4.10">
    <property type="entry name" value="Hepatocyte Growth Factor"/>
    <property type="match status" value="1"/>
</dbReference>
<dbReference type="GO" id="GO:0005576">
    <property type="term" value="C:extracellular region"/>
    <property type="evidence" value="ECO:0007669"/>
    <property type="project" value="InterPro"/>
</dbReference>
<dbReference type="OrthoDB" id="6020543at2759"/>
<organism evidence="4 5">
    <name type="scientific">Brachionus calyciflorus</name>
    <dbReference type="NCBI Taxonomy" id="104777"/>
    <lineage>
        <taxon>Eukaryota</taxon>
        <taxon>Metazoa</taxon>
        <taxon>Spiralia</taxon>
        <taxon>Gnathifera</taxon>
        <taxon>Rotifera</taxon>
        <taxon>Eurotatoria</taxon>
        <taxon>Monogononta</taxon>
        <taxon>Pseudotrocha</taxon>
        <taxon>Ploima</taxon>
        <taxon>Brachionidae</taxon>
        <taxon>Brachionus</taxon>
    </lineage>
</organism>
<dbReference type="AlphaFoldDB" id="A0A814H172"/>
<evidence type="ECO:0000259" key="2">
    <source>
        <dbReference type="PROSITE" id="PS50940"/>
    </source>
</evidence>
<feature type="domain" description="Chitin-binding type-2" evidence="2">
    <location>
        <begin position="96"/>
        <end position="149"/>
    </location>
</feature>
<keyword evidence="5" id="KW-1185">Reference proteome</keyword>
<name>A0A814H172_9BILA</name>
<feature type="chain" id="PRO_5033007797" description="Chitin-binding type-2 domain-containing protein" evidence="1">
    <location>
        <begin position="19"/>
        <end position="262"/>
    </location>
</feature>
<dbReference type="InterPro" id="IPR002557">
    <property type="entry name" value="Chitin-bd_dom"/>
</dbReference>
<gene>
    <name evidence="4" type="ORF">OXX778_LOCUS16540</name>
</gene>
<evidence type="ECO:0000313" key="5">
    <source>
        <dbReference type="Proteomes" id="UP000663879"/>
    </source>
</evidence>
<dbReference type="Pfam" id="PF01607">
    <property type="entry name" value="CBM_14"/>
    <property type="match status" value="1"/>
</dbReference>
<feature type="signal peptide" evidence="1">
    <location>
        <begin position="1"/>
        <end position="18"/>
    </location>
</feature>
<sequence>MKFFMILNISLFIIKIDSLTIQGSFCYGCNLAGSDINEIPNISIDDCLSECIKEISCTYFSFLKSNNNCWLKNKPDVNFSQFSNDGNFISGIVERSIRCSNTQDFTPNPLNCSLYYRCFSGFLQLMGCLNGMYFDPFRKTCSIDSTCSYVCKNNQEVTGIFYNNNEYYNCVSGKIEKCKNGGKFDIANQKCSKNIFQIKYTSGNFGLIESANIRSKVMSCLAWCMEDIRCKMVSFKYHSCQKFDLINNNFFLNISLVYFKLF</sequence>
<dbReference type="Gene3D" id="2.170.140.10">
    <property type="entry name" value="Chitin binding domain"/>
    <property type="match status" value="1"/>
</dbReference>
<dbReference type="GO" id="GO:0008061">
    <property type="term" value="F:chitin binding"/>
    <property type="evidence" value="ECO:0007669"/>
    <property type="project" value="InterPro"/>
</dbReference>
<dbReference type="InterPro" id="IPR036508">
    <property type="entry name" value="Chitin-bd_dom_sf"/>
</dbReference>
<proteinExistence type="predicted"/>
<comment type="caution">
    <text evidence="4">The sequence shown here is derived from an EMBL/GenBank/DDBJ whole genome shotgun (WGS) entry which is preliminary data.</text>
</comment>
<evidence type="ECO:0000313" key="4">
    <source>
        <dbReference type="EMBL" id="CAF1003676.1"/>
    </source>
</evidence>
<dbReference type="SMART" id="SM00494">
    <property type="entry name" value="ChtBD2"/>
    <property type="match status" value="1"/>
</dbReference>
<dbReference type="PROSITE" id="PS50940">
    <property type="entry name" value="CHIT_BIND_II"/>
    <property type="match status" value="1"/>
</dbReference>
<reference evidence="4" key="1">
    <citation type="submission" date="2021-02" db="EMBL/GenBank/DDBJ databases">
        <authorList>
            <person name="Nowell W R."/>
        </authorList>
    </citation>
    <scope>NUCLEOTIDE SEQUENCE</scope>
    <source>
        <strain evidence="4">Ploen Becks lab</strain>
    </source>
</reference>
<dbReference type="SUPFAM" id="SSF57625">
    <property type="entry name" value="Invertebrate chitin-binding proteins"/>
    <property type="match status" value="1"/>
</dbReference>
<dbReference type="PROSITE" id="PS50948">
    <property type="entry name" value="PAN"/>
    <property type="match status" value="1"/>
</dbReference>
<dbReference type="Proteomes" id="UP000663879">
    <property type="component" value="Unassembled WGS sequence"/>
</dbReference>
<dbReference type="EMBL" id="CAJNOC010003939">
    <property type="protein sequence ID" value="CAF1003676.1"/>
    <property type="molecule type" value="Genomic_DNA"/>
</dbReference>
<keyword evidence="1" id="KW-0732">Signal</keyword>
<evidence type="ECO:0000259" key="3">
    <source>
        <dbReference type="PROSITE" id="PS50948"/>
    </source>
</evidence>
<dbReference type="Pfam" id="PF00024">
    <property type="entry name" value="PAN_1"/>
    <property type="match status" value="1"/>
</dbReference>
<evidence type="ECO:0008006" key="6">
    <source>
        <dbReference type="Google" id="ProtNLM"/>
    </source>
</evidence>
<protein>
    <recommendedName>
        <fullName evidence="6">Chitin-binding type-2 domain-containing protein</fullName>
    </recommendedName>
</protein>
<dbReference type="InterPro" id="IPR003609">
    <property type="entry name" value="Pan_app"/>
</dbReference>